<organism evidence="2 3">
    <name type="scientific">Sorghum bicolor</name>
    <name type="common">Sorghum</name>
    <name type="synonym">Sorghum vulgare</name>
    <dbReference type="NCBI Taxonomy" id="4558"/>
    <lineage>
        <taxon>Eukaryota</taxon>
        <taxon>Viridiplantae</taxon>
        <taxon>Streptophyta</taxon>
        <taxon>Embryophyta</taxon>
        <taxon>Tracheophyta</taxon>
        <taxon>Spermatophyta</taxon>
        <taxon>Magnoliopsida</taxon>
        <taxon>Liliopsida</taxon>
        <taxon>Poales</taxon>
        <taxon>Poaceae</taxon>
        <taxon>PACMAD clade</taxon>
        <taxon>Panicoideae</taxon>
        <taxon>Andropogonodae</taxon>
        <taxon>Andropogoneae</taxon>
        <taxon>Sorghinae</taxon>
        <taxon>Sorghum</taxon>
    </lineage>
</organism>
<sequence>MLRNEFKVEVPVFHNSRSVEEGQELAKDAKGDQVTGYVRISHQVYNVREEYEALRDAVHKLVLDGFSCSKLRPSGRLSLTETVVALTIYAMHLPLFAHFNFLMKV</sequence>
<dbReference type="PANTHER" id="PTHR43092">
    <property type="entry name" value="L-CYSTEINE DESULFHYDRASE"/>
    <property type="match status" value="1"/>
</dbReference>
<evidence type="ECO:0000256" key="1">
    <source>
        <dbReference type="ARBA" id="ARBA00022898"/>
    </source>
</evidence>
<reference evidence="2" key="1">
    <citation type="journal article" date="2019" name="BMC Genomics">
        <title>A new reference genome for Sorghum bicolor reveals high levels of sequence similarity between sweet and grain genotypes: implications for the genetics of sugar metabolism.</title>
        <authorList>
            <person name="Cooper E.A."/>
            <person name="Brenton Z.W."/>
            <person name="Flinn B.S."/>
            <person name="Jenkins J."/>
            <person name="Shu S."/>
            <person name="Flowers D."/>
            <person name="Luo F."/>
            <person name="Wang Y."/>
            <person name="Xia P."/>
            <person name="Barry K."/>
            <person name="Daum C."/>
            <person name="Lipzen A."/>
            <person name="Yoshinaga Y."/>
            <person name="Schmutz J."/>
            <person name="Saski C."/>
            <person name="Vermerris W."/>
            <person name="Kresovich S."/>
        </authorList>
    </citation>
    <scope>NUCLEOTIDE SEQUENCE</scope>
</reference>
<reference evidence="2" key="2">
    <citation type="submission" date="2020-10" db="EMBL/GenBank/DDBJ databases">
        <authorList>
            <person name="Cooper E.A."/>
            <person name="Brenton Z.W."/>
            <person name="Flinn B.S."/>
            <person name="Jenkins J."/>
            <person name="Shu S."/>
            <person name="Flowers D."/>
            <person name="Luo F."/>
            <person name="Wang Y."/>
            <person name="Xia P."/>
            <person name="Barry K."/>
            <person name="Daum C."/>
            <person name="Lipzen A."/>
            <person name="Yoshinaga Y."/>
            <person name="Schmutz J."/>
            <person name="Saski C."/>
            <person name="Vermerris W."/>
            <person name="Kresovich S."/>
        </authorList>
    </citation>
    <scope>NUCLEOTIDE SEQUENCE</scope>
</reference>
<keyword evidence="1" id="KW-0663">Pyridoxal phosphate</keyword>
<name>A0A921RBZ4_SORBI</name>
<gene>
    <name evidence="2" type="ORF">BDA96_03G145800</name>
</gene>
<accession>A0A921RBZ4</accession>
<protein>
    <submittedName>
        <fullName evidence="2">Uncharacterized protein</fullName>
    </submittedName>
</protein>
<proteinExistence type="predicted"/>
<dbReference type="EMBL" id="CM027682">
    <property type="protein sequence ID" value="KAG0537406.1"/>
    <property type="molecule type" value="Genomic_DNA"/>
</dbReference>
<evidence type="ECO:0000313" key="3">
    <source>
        <dbReference type="Proteomes" id="UP000807115"/>
    </source>
</evidence>
<evidence type="ECO:0000313" key="2">
    <source>
        <dbReference type="EMBL" id="KAG0537406.1"/>
    </source>
</evidence>
<comment type="caution">
    <text evidence="2">The sequence shown here is derived from an EMBL/GenBank/DDBJ whole genome shotgun (WGS) entry which is preliminary data.</text>
</comment>
<dbReference type="Proteomes" id="UP000807115">
    <property type="component" value="Chromosome 3"/>
</dbReference>
<dbReference type="PANTHER" id="PTHR43092:SF5">
    <property type="entry name" value="L-CYSTEINE DESULFHYDRASE 2-RELATED"/>
    <property type="match status" value="1"/>
</dbReference>
<dbReference type="AlphaFoldDB" id="A0A921RBZ4"/>